<sequence length="368" mass="42300">MDNISTGDQLILLSKLLNPSEGHSDSDDDDCGAYEAPKVTPATISATPSQQKVCQTVQKIKENFPRNLEEWEALEETHNEELDTRKRPEYRISYKQEVKVEDVFLQMSNKTSATSSCEDMTVTIELPEESCDVDLMELKTTDQEIDLQTPIYRLKLPLPHPIDPDRKKAAWNPDTKRLILTLRMTRELDFLLNPSEGHSDSDEDDCGAYEAPKVTPATISATPSQQKVCQTVQKIKENFPRNLEEWEALEETHNEELDTRKMPEYRISYKQEVKVEDVFLQMSNKTSATSSCEDMTVTIELPEESCDVDLMELKTTDQEIDLQTPIYRLKLPLPHPIDPDRKKAAWNPDTKMLILTLRMTRELDFVNF</sequence>
<dbReference type="EMBL" id="GITU01007390">
    <property type="protein sequence ID" value="MBC1176093.1"/>
    <property type="molecule type" value="Transcribed_RNA"/>
</dbReference>
<dbReference type="VEuPathDB" id="VectorBase:LLOJ008394"/>
<dbReference type="PANTHER" id="PTHR21083:SF0">
    <property type="entry name" value="DYNEIN AXONEMAL ASSEMBLY FACTOR 6"/>
    <property type="match status" value="1"/>
</dbReference>
<dbReference type="PANTHER" id="PTHR21083">
    <property type="entry name" value="TWISTER"/>
    <property type="match status" value="1"/>
</dbReference>
<dbReference type="InterPro" id="IPR026697">
    <property type="entry name" value="DNAAF6"/>
</dbReference>
<evidence type="ECO:0000313" key="5">
    <source>
        <dbReference type="Proteomes" id="UP000092461"/>
    </source>
</evidence>
<evidence type="ECO:0000313" key="4">
    <source>
        <dbReference type="EnsemblMetazoa" id="LLOJ008394-PA"/>
    </source>
</evidence>
<evidence type="ECO:0000313" key="3">
    <source>
        <dbReference type="EMBL" id="MBC1176093.1"/>
    </source>
</evidence>
<comment type="similarity">
    <text evidence="1">Belongs to the PIH1 family.</text>
</comment>
<dbReference type="EMBL" id="AJWK01028403">
    <property type="status" value="NOT_ANNOTATED_CDS"/>
    <property type="molecule type" value="Genomic_DNA"/>
</dbReference>
<proteinExistence type="inferred from homology"/>
<name>A0A1B0GK64_LUTLO</name>
<reference evidence="4" key="3">
    <citation type="submission" date="2020-05" db="UniProtKB">
        <authorList>
            <consortium name="EnsemblMetazoa"/>
        </authorList>
    </citation>
    <scope>IDENTIFICATION</scope>
    <source>
        <strain evidence="4">Jacobina</strain>
    </source>
</reference>
<feature type="domain" description="PIH1D1/2/3 CS-like" evidence="2">
    <location>
        <begin position="262"/>
        <end position="358"/>
    </location>
</feature>
<keyword evidence="5" id="KW-1185">Reference proteome</keyword>
<dbReference type="GO" id="GO:0070286">
    <property type="term" value="P:axonemal dynein complex assembly"/>
    <property type="evidence" value="ECO:0007669"/>
    <property type="project" value="InterPro"/>
</dbReference>
<evidence type="ECO:0000259" key="2">
    <source>
        <dbReference type="Pfam" id="PF18201"/>
    </source>
</evidence>
<dbReference type="Proteomes" id="UP000092461">
    <property type="component" value="Unassembled WGS sequence"/>
</dbReference>
<dbReference type="AlphaFoldDB" id="A0A1B0GK64"/>
<evidence type="ECO:0000256" key="1">
    <source>
        <dbReference type="ARBA" id="ARBA00008511"/>
    </source>
</evidence>
<protein>
    <recommendedName>
        <fullName evidence="2">PIH1D1/2/3 CS-like domain-containing protein</fullName>
    </recommendedName>
</protein>
<accession>A0A1B0GK64</accession>
<dbReference type="GO" id="GO:0005737">
    <property type="term" value="C:cytoplasm"/>
    <property type="evidence" value="ECO:0007669"/>
    <property type="project" value="TreeGrafter"/>
</dbReference>
<dbReference type="GO" id="GO:0045505">
    <property type="term" value="F:dynein intermediate chain binding"/>
    <property type="evidence" value="ECO:0007669"/>
    <property type="project" value="TreeGrafter"/>
</dbReference>
<dbReference type="GO" id="GO:0051087">
    <property type="term" value="F:protein-folding chaperone binding"/>
    <property type="evidence" value="ECO:0007669"/>
    <property type="project" value="InterPro"/>
</dbReference>
<dbReference type="InterPro" id="IPR041442">
    <property type="entry name" value="PIH1D1/2/3_CS-like"/>
</dbReference>
<reference evidence="3" key="2">
    <citation type="journal article" date="2020" name="BMC">
        <title>Leishmania infection induces a limited differential gene expression in the sand fly midgut.</title>
        <authorList>
            <person name="Coutinho-Abreu I.V."/>
            <person name="Serafim T.D."/>
            <person name="Meneses C."/>
            <person name="Kamhawi S."/>
            <person name="Oliveira F."/>
            <person name="Valenzuela J.G."/>
        </authorList>
    </citation>
    <scope>NUCLEOTIDE SEQUENCE</scope>
    <source>
        <strain evidence="3">Jacobina</strain>
        <tissue evidence="3">Midgut</tissue>
    </source>
</reference>
<dbReference type="EnsemblMetazoa" id="LLOJ008394-RA">
    <property type="protein sequence ID" value="LLOJ008394-PA"/>
    <property type="gene ID" value="LLOJ008394"/>
</dbReference>
<dbReference type="EMBL" id="AJWK01028404">
    <property type="status" value="NOT_ANNOTATED_CDS"/>
    <property type="molecule type" value="Genomic_DNA"/>
</dbReference>
<organism evidence="4 5">
    <name type="scientific">Lutzomyia longipalpis</name>
    <name type="common">Sand fly</name>
    <dbReference type="NCBI Taxonomy" id="7200"/>
    <lineage>
        <taxon>Eukaryota</taxon>
        <taxon>Metazoa</taxon>
        <taxon>Ecdysozoa</taxon>
        <taxon>Arthropoda</taxon>
        <taxon>Hexapoda</taxon>
        <taxon>Insecta</taxon>
        <taxon>Pterygota</taxon>
        <taxon>Neoptera</taxon>
        <taxon>Endopterygota</taxon>
        <taxon>Diptera</taxon>
        <taxon>Nematocera</taxon>
        <taxon>Psychodoidea</taxon>
        <taxon>Psychodidae</taxon>
        <taxon>Lutzomyia</taxon>
        <taxon>Lutzomyia</taxon>
    </lineage>
</organism>
<reference evidence="5" key="1">
    <citation type="submission" date="2012-05" db="EMBL/GenBank/DDBJ databases">
        <title>Whole Genome Assembly of Lutzomyia longipalpis.</title>
        <authorList>
            <person name="Richards S."/>
            <person name="Qu C."/>
            <person name="Dillon R."/>
            <person name="Worley K."/>
            <person name="Scherer S."/>
            <person name="Batterton M."/>
            <person name="Taylor A."/>
            <person name="Hawes A."/>
            <person name="Hernandez B."/>
            <person name="Kovar C."/>
            <person name="Mandapat C."/>
            <person name="Pham C."/>
            <person name="Qu C."/>
            <person name="Jing C."/>
            <person name="Bess C."/>
            <person name="Bandaranaike D."/>
            <person name="Ngo D."/>
            <person name="Ongeri F."/>
            <person name="Arias F."/>
            <person name="Lara F."/>
            <person name="Weissenberger G."/>
            <person name="Kamau G."/>
            <person name="Han H."/>
            <person name="Shen H."/>
            <person name="Dinh H."/>
            <person name="Khalil I."/>
            <person name="Jones J."/>
            <person name="Shafer J."/>
            <person name="Jayaseelan J."/>
            <person name="Quiroz J."/>
            <person name="Blankenburg K."/>
            <person name="Nguyen L."/>
            <person name="Jackson L."/>
            <person name="Francisco L."/>
            <person name="Tang L.-Y."/>
            <person name="Pu L.-L."/>
            <person name="Perales L."/>
            <person name="Lorensuhewa L."/>
            <person name="Munidasa M."/>
            <person name="Coyle M."/>
            <person name="Taylor M."/>
            <person name="Puazo M."/>
            <person name="Firestine M."/>
            <person name="Scheel M."/>
            <person name="Javaid M."/>
            <person name="Wang M."/>
            <person name="Li M."/>
            <person name="Tabassum N."/>
            <person name="Saada N."/>
            <person name="Osuji N."/>
            <person name="Aqrawi P."/>
            <person name="Fu Q."/>
            <person name="Thornton R."/>
            <person name="Raj R."/>
            <person name="Goodspeed R."/>
            <person name="Mata R."/>
            <person name="Najjar R."/>
            <person name="Gubbala S."/>
            <person name="Lee S."/>
            <person name="Denson S."/>
            <person name="Patil S."/>
            <person name="Macmil S."/>
            <person name="Qi S."/>
            <person name="Matskevitch T."/>
            <person name="Palculict T."/>
            <person name="Mathew T."/>
            <person name="Vee V."/>
            <person name="Velamala V."/>
            <person name="Korchina V."/>
            <person name="Cai W."/>
            <person name="Liu W."/>
            <person name="Dai W."/>
            <person name="Zou X."/>
            <person name="Zhu Y."/>
            <person name="Zhang Y."/>
            <person name="Wu Y.-Q."/>
            <person name="Xin Y."/>
            <person name="Nazarath L."/>
            <person name="Kovar C."/>
            <person name="Han Y."/>
            <person name="Muzny D."/>
            <person name="Gibbs R."/>
        </authorList>
    </citation>
    <scope>NUCLEOTIDE SEQUENCE [LARGE SCALE GENOMIC DNA]</scope>
    <source>
        <strain evidence="5">Jacobina</strain>
    </source>
</reference>
<dbReference type="VEuPathDB" id="VectorBase:LLONM1_005035"/>
<feature type="domain" description="PIH1D1/2/3 CS-like" evidence="2">
    <location>
        <begin position="87"/>
        <end position="183"/>
    </location>
</feature>
<dbReference type="Pfam" id="PF18201">
    <property type="entry name" value="PIH1_CS"/>
    <property type="match status" value="2"/>
</dbReference>